<evidence type="ECO:0000313" key="3">
    <source>
        <dbReference type="Proteomes" id="UP000237105"/>
    </source>
</evidence>
<dbReference type="EMBL" id="JXTB01000267">
    <property type="protein sequence ID" value="PON49101.1"/>
    <property type="molecule type" value="Genomic_DNA"/>
</dbReference>
<comment type="caution">
    <text evidence="2">The sequence shown here is derived from an EMBL/GenBank/DDBJ whole genome shotgun (WGS) entry which is preliminary data.</text>
</comment>
<evidence type="ECO:0000313" key="2">
    <source>
        <dbReference type="EMBL" id="PON49101.1"/>
    </source>
</evidence>
<sequence>MSALTRGLLAKKQQVHRGCLTSLTAPHLPSSAEGEDSPPLSSSLSIPTNLSMPVPDLSYAAVPPPSNDSYTFPIERSLEVEGVIVLPAPSSLPLPVPSIPSLGSSRPKDRKSKCKAKSIIPPDQPSLTPVLGLSLAEYKKFAFLY</sequence>
<feature type="region of interest" description="Disordered" evidence="1">
    <location>
        <begin position="96"/>
        <end position="119"/>
    </location>
</feature>
<dbReference type="AlphaFoldDB" id="A0A2P5BJY9"/>
<proteinExistence type="predicted"/>
<dbReference type="Proteomes" id="UP000237105">
    <property type="component" value="Unassembled WGS sequence"/>
</dbReference>
<feature type="compositionally biased region" description="Low complexity" evidence="1">
    <location>
        <begin position="37"/>
        <end position="47"/>
    </location>
</feature>
<name>A0A2P5BJY9_PARAD</name>
<reference evidence="3" key="1">
    <citation type="submission" date="2016-06" db="EMBL/GenBank/DDBJ databases">
        <title>Parallel loss of symbiosis genes in relatives of nitrogen-fixing non-legume Parasponia.</title>
        <authorList>
            <person name="Van Velzen R."/>
            <person name="Holmer R."/>
            <person name="Bu F."/>
            <person name="Rutten L."/>
            <person name="Van Zeijl A."/>
            <person name="Liu W."/>
            <person name="Santuari L."/>
            <person name="Cao Q."/>
            <person name="Sharma T."/>
            <person name="Shen D."/>
            <person name="Roswanjaya Y."/>
            <person name="Wardhani T."/>
            <person name="Kalhor M.S."/>
            <person name="Jansen J."/>
            <person name="Van den Hoogen J."/>
            <person name="Gungor B."/>
            <person name="Hartog M."/>
            <person name="Hontelez J."/>
            <person name="Verver J."/>
            <person name="Yang W.-C."/>
            <person name="Schijlen E."/>
            <person name="Repin R."/>
            <person name="Schilthuizen M."/>
            <person name="Schranz E."/>
            <person name="Heidstra R."/>
            <person name="Miyata K."/>
            <person name="Fedorova E."/>
            <person name="Kohlen W."/>
            <person name="Bisseling T."/>
            <person name="Smit S."/>
            <person name="Geurts R."/>
        </authorList>
    </citation>
    <scope>NUCLEOTIDE SEQUENCE [LARGE SCALE GENOMIC DNA]</scope>
    <source>
        <strain evidence="3">cv. WU1-14</strain>
    </source>
</reference>
<organism evidence="2 3">
    <name type="scientific">Parasponia andersonii</name>
    <name type="common">Sponia andersonii</name>
    <dbReference type="NCBI Taxonomy" id="3476"/>
    <lineage>
        <taxon>Eukaryota</taxon>
        <taxon>Viridiplantae</taxon>
        <taxon>Streptophyta</taxon>
        <taxon>Embryophyta</taxon>
        <taxon>Tracheophyta</taxon>
        <taxon>Spermatophyta</taxon>
        <taxon>Magnoliopsida</taxon>
        <taxon>eudicotyledons</taxon>
        <taxon>Gunneridae</taxon>
        <taxon>Pentapetalae</taxon>
        <taxon>rosids</taxon>
        <taxon>fabids</taxon>
        <taxon>Rosales</taxon>
        <taxon>Cannabaceae</taxon>
        <taxon>Parasponia</taxon>
    </lineage>
</organism>
<keyword evidence="3" id="KW-1185">Reference proteome</keyword>
<evidence type="ECO:0000256" key="1">
    <source>
        <dbReference type="SAM" id="MobiDB-lite"/>
    </source>
</evidence>
<feature type="region of interest" description="Disordered" evidence="1">
    <location>
        <begin position="21"/>
        <end position="47"/>
    </location>
</feature>
<protein>
    <submittedName>
        <fullName evidence="2">Uncharacterized protein</fullName>
    </submittedName>
</protein>
<gene>
    <name evidence="2" type="ORF">PanWU01x14_232610</name>
</gene>
<accession>A0A2P5BJY9</accession>